<feature type="region of interest" description="Disordered" evidence="1">
    <location>
        <begin position="121"/>
        <end position="145"/>
    </location>
</feature>
<evidence type="ECO:0000256" key="1">
    <source>
        <dbReference type="SAM" id="MobiDB-lite"/>
    </source>
</evidence>
<dbReference type="EMBL" id="CAUWAG010000020">
    <property type="protein sequence ID" value="CAJ2513216.1"/>
    <property type="molecule type" value="Genomic_DNA"/>
</dbReference>
<feature type="chain" id="PRO_5042473715" evidence="2">
    <location>
        <begin position="26"/>
        <end position="164"/>
    </location>
</feature>
<evidence type="ECO:0000256" key="2">
    <source>
        <dbReference type="SAM" id="SignalP"/>
    </source>
</evidence>
<evidence type="ECO:0000313" key="3">
    <source>
        <dbReference type="EMBL" id="CAJ2513216.1"/>
    </source>
</evidence>
<accession>A0AAI8VY44</accession>
<sequence length="164" mass="18128">MTNPKSLLAAIPLALALVPTVLVNAFALPNHAGPYPNPFKPANLDPTASLLTTTSALRELNDYHNNTLRVESVNEQYLVVEAHSLTHVATITDNSEAERDINKIVRLCDMNLFAETYHHAPARDHDDDHDDDADDGEESPADVTTRCSRHHCMSSQQCKSRQCT</sequence>
<dbReference type="AlphaFoldDB" id="A0AAI8VY44"/>
<feature type="signal peptide" evidence="2">
    <location>
        <begin position="1"/>
        <end position="25"/>
    </location>
</feature>
<feature type="compositionally biased region" description="Acidic residues" evidence="1">
    <location>
        <begin position="127"/>
        <end position="140"/>
    </location>
</feature>
<name>A0AAI8VY44_9PEZI</name>
<proteinExistence type="predicted"/>
<dbReference type="Proteomes" id="UP001295740">
    <property type="component" value="Unassembled WGS sequence"/>
</dbReference>
<gene>
    <name evidence="3" type="ORF">KHLLAP_LOCUS13684</name>
</gene>
<protein>
    <submittedName>
        <fullName evidence="3">Uu.00g013350.m01.CDS01</fullName>
    </submittedName>
</protein>
<evidence type="ECO:0000313" key="4">
    <source>
        <dbReference type="Proteomes" id="UP001295740"/>
    </source>
</evidence>
<comment type="caution">
    <text evidence="3">The sequence shown here is derived from an EMBL/GenBank/DDBJ whole genome shotgun (WGS) entry which is preliminary data.</text>
</comment>
<reference evidence="3" key="1">
    <citation type="submission" date="2023-10" db="EMBL/GenBank/DDBJ databases">
        <authorList>
            <person name="Hackl T."/>
        </authorList>
    </citation>
    <scope>NUCLEOTIDE SEQUENCE</scope>
</reference>
<organism evidence="3 4">
    <name type="scientific">Anthostomella pinea</name>
    <dbReference type="NCBI Taxonomy" id="933095"/>
    <lineage>
        <taxon>Eukaryota</taxon>
        <taxon>Fungi</taxon>
        <taxon>Dikarya</taxon>
        <taxon>Ascomycota</taxon>
        <taxon>Pezizomycotina</taxon>
        <taxon>Sordariomycetes</taxon>
        <taxon>Xylariomycetidae</taxon>
        <taxon>Xylariales</taxon>
        <taxon>Xylariaceae</taxon>
        <taxon>Anthostomella</taxon>
    </lineage>
</organism>
<keyword evidence="2" id="KW-0732">Signal</keyword>
<keyword evidence="4" id="KW-1185">Reference proteome</keyword>